<dbReference type="RefSeq" id="WP_183981101.1">
    <property type="nucleotide sequence ID" value="NZ_JACHEB010000014.1"/>
</dbReference>
<feature type="region of interest" description="Disordered" evidence="1">
    <location>
        <begin position="1"/>
        <end position="23"/>
    </location>
</feature>
<evidence type="ECO:0000313" key="2">
    <source>
        <dbReference type="EMBL" id="MBB5331226.1"/>
    </source>
</evidence>
<proteinExistence type="predicted"/>
<sequence>MPRKIKFTKQYKPMGFDNRDDKGSVEARLRAKEHAKEMRQFNKRMKELAAEEAMSHGGSLAR</sequence>
<organism evidence="2 3">
    <name type="scientific">Tunturiibacter gelidiferens</name>
    <dbReference type="NCBI Taxonomy" id="3069689"/>
    <lineage>
        <taxon>Bacteria</taxon>
        <taxon>Pseudomonadati</taxon>
        <taxon>Acidobacteriota</taxon>
        <taxon>Terriglobia</taxon>
        <taxon>Terriglobales</taxon>
        <taxon>Acidobacteriaceae</taxon>
        <taxon>Tunturiibacter</taxon>
    </lineage>
</organism>
<protein>
    <submittedName>
        <fullName evidence="2">Uncharacterized protein</fullName>
    </submittedName>
</protein>
<evidence type="ECO:0000313" key="3">
    <source>
        <dbReference type="Proteomes" id="UP000535182"/>
    </source>
</evidence>
<dbReference type="EMBL" id="JACHEB010000014">
    <property type="protein sequence ID" value="MBB5331226.1"/>
    <property type="molecule type" value="Genomic_DNA"/>
</dbReference>
<gene>
    <name evidence="2" type="ORF">HDF14_004870</name>
</gene>
<name>A0A9X0QIY5_9BACT</name>
<evidence type="ECO:0000256" key="1">
    <source>
        <dbReference type="SAM" id="MobiDB-lite"/>
    </source>
</evidence>
<keyword evidence="3" id="KW-1185">Reference proteome</keyword>
<accession>A0A9X0QIY5</accession>
<dbReference type="AlphaFoldDB" id="A0A9X0QIY5"/>
<comment type="caution">
    <text evidence="2">The sequence shown here is derived from an EMBL/GenBank/DDBJ whole genome shotgun (WGS) entry which is preliminary data.</text>
</comment>
<dbReference type="Proteomes" id="UP000535182">
    <property type="component" value="Unassembled WGS sequence"/>
</dbReference>
<reference evidence="2 3" key="1">
    <citation type="submission" date="2020-08" db="EMBL/GenBank/DDBJ databases">
        <title>Genomic Encyclopedia of Type Strains, Phase IV (KMG-V): Genome sequencing to study the core and pangenomes of soil and plant-associated prokaryotes.</title>
        <authorList>
            <person name="Whitman W."/>
        </authorList>
    </citation>
    <scope>NUCLEOTIDE SEQUENCE [LARGE SCALE GENOMIC DNA]</scope>
    <source>
        <strain evidence="2 3">X5P2</strain>
    </source>
</reference>